<dbReference type="EMBL" id="BJYX01000051">
    <property type="protein sequence ID" value="GEO32268.1"/>
    <property type="molecule type" value="Genomic_DNA"/>
</dbReference>
<protein>
    <submittedName>
        <fullName evidence="1">Uncharacterized protein</fullName>
    </submittedName>
</protein>
<comment type="caution">
    <text evidence="1">The sequence shown here is derived from an EMBL/GenBank/DDBJ whole genome shotgun (WGS) entry which is preliminary data.</text>
</comment>
<gene>
    <name evidence="1" type="ORF">TAE01_40780</name>
</gene>
<dbReference type="AlphaFoldDB" id="A0A512D715"/>
<dbReference type="CDD" id="cd10446">
    <property type="entry name" value="GIY-YIG_unchar_1"/>
    <property type="match status" value="1"/>
</dbReference>
<name>A0A512D715_9MICO</name>
<sequence>MLTFNDLLALEGIESTGVRLVRHQDSRLGRGRLYEAWLNDRDAFESYQSVQSKDRFPIGDFLAEFVVTEAQKTVFVGIYRVDGVGRCPSGSTDALLKHDISGHFRYDLTLLDHLADYRDRVVIDWGAGTRSWVQRAANQPKPVIEIAEQYEPRFPGFREFVRPVDDIPTLPNGWQQVLRSVKGVYLLVDLDSGRQYVGSAKGADSLFGRWMEYATDGHGGNIGLKRAASGGRRRYQVSVLEVVDENTPDATIEQIESYWKYKLRSRTFGLNVN</sequence>
<dbReference type="Gene3D" id="3.40.1440.10">
    <property type="entry name" value="GIY-YIG endonuclease"/>
    <property type="match status" value="1"/>
</dbReference>
<accession>A0A512D715</accession>
<keyword evidence="2" id="KW-1185">Reference proteome</keyword>
<evidence type="ECO:0000313" key="1">
    <source>
        <dbReference type="EMBL" id="GEO32268.1"/>
    </source>
</evidence>
<proteinExistence type="predicted"/>
<dbReference type="RefSeq" id="WP_186815324.1">
    <property type="nucleotide sequence ID" value="NZ_BAAARO010000036.1"/>
</dbReference>
<reference evidence="1 2" key="1">
    <citation type="submission" date="2019-07" db="EMBL/GenBank/DDBJ databases">
        <title>Whole genome shotgun sequence of Terrabacter aerolatus NBRC 106305.</title>
        <authorList>
            <person name="Hosoyama A."/>
            <person name="Uohara A."/>
            <person name="Ohji S."/>
            <person name="Ichikawa N."/>
        </authorList>
    </citation>
    <scope>NUCLEOTIDE SEQUENCE [LARGE SCALE GENOMIC DNA]</scope>
    <source>
        <strain evidence="1 2">NBRC 106305</strain>
    </source>
</reference>
<dbReference type="SUPFAM" id="SSF82771">
    <property type="entry name" value="GIY-YIG endonuclease"/>
    <property type="match status" value="1"/>
</dbReference>
<dbReference type="InterPro" id="IPR035901">
    <property type="entry name" value="GIY-YIG_endonuc_sf"/>
</dbReference>
<evidence type="ECO:0000313" key="2">
    <source>
        <dbReference type="Proteomes" id="UP000321534"/>
    </source>
</evidence>
<dbReference type="Proteomes" id="UP000321534">
    <property type="component" value="Unassembled WGS sequence"/>
</dbReference>
<organism evidence="1 2">
    <name type="scientific">Terrabacter aerolatus</name>
    <dbReference type="NCBI Taxonomy" id="422442"/>
    <lineage>
        <taxon>Bacteria</taxon>
        <taxon>Bacillati</taxon>
        <taxon>Actinomycetota</taxon>
        <taxon>Actinomycetes</taxon>
        <taxon>Micrococcales</taxon>
        <taxon>Intrasporangiaceae</taxon>
        <taxon>Terrabacter</taxon>
    </lineage>
</organism>